<reference evidence="2 3" key="1">
    <citation type="submission" date="2018-06" db="EMBL/GenBank/DDBJ databases">
        <title>Genomic Encyclopedia of Type Strains, Phase III (KMG-III): the genomes of soil and plant-associated and newly described type strains.</title>
        <authorList>
            <person name="Whitman W."/>
        </authorList>
    </citation>
    <scope>NUCLEOTIDE SEQUENCE [LARGE SCALE GENOMIC DNA]</scope>
    <source>
        <strain evidence="2 3">JA737</strain>
    </source>
</reference>
<dbReference type="AlphaFoldDB" id="A0A318U2Y4"/>
<protein>
    <recommendedName>
        <fullName evidence="4">Nickel/cobalt transporter regulator</fullName>
    </recommendedName>
</protein>
<name>A0A318U2Y4_9RHOB</name>
<keyword evidence="3" id="KW-1185">Reference proteome</keyword>
<evidence type="ECO:0000313" key="2">
    <source>
        <dbReference type="EMBL" id="PYF12830.1"/>
    </source>
</evidence>
<dbReference type="OrthoDB" id="7873677at2"/>
<feature type="signal peptide" evidence="1">
    <location>
        <begin position="1"/>
        <end position="18"/>
    </location>
</feature>
<sequence>MRAPLLLLCLTLPLPALAADLPLPPGATACKVMQSTQDTFCKFGNRWRLQTPRPPAFQFGDDFPVASQSMLIDLDRYDLPPVDGRWRYYLRDGIIYKVSAETGRVIGVVGPAHTN</sequence>
<gene>
    <name evidence="2" type="ORF">C8J30_101211</name>
</gene>
<dbReference type="EMBL" id="QJTK01000001">
    <property type="protein sequence ID" value="PYF12830.1"/>
    <property type="molecule type" value="Genomic_DNA"/>
</dbReference>
<dbReference type="RefSeq" id="WP_110803873.1">
    <property type="nucleotide sequence ID" value="NZ_QJTK01000001.1"/>
</dbReference>
<evidence type="ECO:0008006" key="4">
    <source>
        <dbReference type="Google" id="ProtNLM"/>
    </source>
</evidence>
<organism evidence="2 3">
    <name type="scientific">Rhodobacter viridis</name>
    <dbReference type="NCBI Taxonomy" id="1054202"/>
    <lineage>
        <taxon>Bacteria</taxon>
        <taxon>Pseudomonadati</taxon>
        <taxon>Pseudomonadota</taxon>
        <taxon>Alphaproteobacteria</taxon>
        <taxon>Rhodobacterales</taxon>
        <taxon>Rhodobacter group</taxon>
        <taxon>Rhodobacter</taxon>
    </lineage>
</organism>
<comment type="caution">
    <text evidence="2">The sequence shown here is derived from an EMBL/GenBank/DDBJ whole genome shotgun (WGS) entry which is preliminary data.</text>
</comment>
<evidence type="ECO:0000313" key="3">
    <source>
        <dbReference type="Proteomes" id="UP000247727"/>
    </source>
</evidence>
<dbReference type="Proteomes" id="UP000247727">
    <property type="component" value="Unassembled WGS sequence"/>
</dbReference>
<feature type="chain" id="PRO_5016245911" description="Nickel/cobalt transporter regulator" evidence="1">
    <location>
        <begin position="19"/>
        <end position="115"/>
    </location>
</feature>
<evidence type="ECO:0000256" key="1">
    <source>
        <dbReference type="SAM" id="SignalP"/>
    </source>
</evidence>
<proteinExistence type="predicted"/>
<keyword evidence="1" id="KW-0732">Signal</keyword>
<accession>A0A318U2Y4</accession>